<comment type="function">
    <text evidence="5">May act as an export chaperone for the filament capping protein FliD.</text>
</comment>
<evidence type="ECO:0000313" key="9">
    <source>
        <dbReference type="EMBL" id="MFC7153304.1"/>
    </source>
</evidence>
<evidence type="ECO:0000256" key="4">
    <source>
        <dbReference type="ARBA" id="ARBA00023186"/>
    </source>
</evidence>
<evidence type="ECO:0000256" key="8">
    <source>
        <dbReference type="SAM" id="MobiDB-lite"/>
    </source>
</evidence>
<evidence type="ECO:0000256" key="2">
    <source>
        <dbReference type="ARBA" id="ARBA00022490"/>
    </source>
</evidence>
<reference evidence="10" key="1">
    <citation type="journal article" date="2019" name="Int. J. Syst. Evol. Microbiol.">
        <title>The Global Catalogue of Microorganisms (GCM) 10K type strain sequencing project: providing services to taxonomists for standard genome sequencing and annotation.</title>
        <authorList>
            <consortium name="The Broad Institute Genomics Platform"/>
            <consortium name="The Broad Institute Genome Sequencing Center for Infectious Disease"/>
            <person name="Wu L."/>
            <person name="Ma J."/>
        </authorList>
    </citation>
    <scope>NUCLEOTIDE SEQUENCE [LARGE SCALE GENOMIC DNA]</scope>
    <source>
        <strain evidence="10">KCTC 12907</strain>
    </source>
</reference>
<keyword evidence="4" id="KW-0143">Chaperone</keyword>
<dbReference type="InterPro" id="IPR008622">
    <property type="entry name" value="FliT"/>
</dbReference>
<feature type="region of interest" description="Disordered" evidence="8">
    <location>
        <begin position="92"/>
        <end position="111"/>
    </location>
</feature>
<keyword evidence="10" id="KW-1185">Reference proteome</keyword>
<dbReference type="RefSeq" id="WP_378048924.1">
    <property type="nucleotide sequence ID" value="NZ_JBHMDN010000019.1"/>
</dbReference>
<comment type="subcellular location">
    <subcellularLocation>
        <location evidence="1">Cytoplasm</location>
        <location evidence="1">Cytosol</location>
    </subcellularLocation>
</comment>
<evidence type="ECO:0000256" key="3">
    <source>
        <dbReference type="ARBA" id="ARBA00022795"/>
    </source>
</evidence>
<comment type="caution">
    <text evidence="9">The sequence shown here is derived from an EMBL/GenBank/DDBJ whole genome shotgun (WGS) entry which is preliminary data.</text>
</comment>
<evidence type="ECO:0000256" key="1">
    <source>
        <dbReference type="ARBA" id="ARBA00004514"/>
    </source>
</evidence>
<keyword evidence="3" id="KW-1005">Bacterial flagellum biogenesis</keyword>
<dbReference type="Proteomes" id="UP001596378">
    <property type="component" value="Unassembled WGS sequence"/>
</dbReference>
<comment type="similarity">
    <text evidence="6">Belongs to the bacillales FliT family.</text>
</comment>
<sequence>MDKMEQLIQEVLTESDRLARLAQPADYETYVELTELREALAAEVHERSAISEVERALLGSISQYDEIILGHMQTLMQEAAAGIQRINSSKKQKAGYGNAGSHESIMFDKGV</sequence>
<evidence type="ECO:0000256" key="5">
    <source>
        <dbReference type="ARBA" id="ARBA00093765"/>
    </source>
</evidence>
<dbReference type="Pfam" id="PF05400">
    <property type="entry name" value="FliT"/>
    <property type="match status" value="1"/>
</dbReference>
<organism evidence="9 10">
    <name type="scientific">Cohnella cellulosilytica</name>
    <dbReference type="NCBI Taxonomy" id="986710"/>
    <lineage>
        <taxon>Bacteria</taxon>
        <taxon>Bacillati</taxon>
        <taxon>Bacillota</taxon>
        <taxon>Bacilli</taxon>
        <taxon>Bacillales</taxon>
        <taxon>Paenibacillaceae</taxon>
        <taxon>Cohnella</taxon>
    </lineage>
</organism>
<evidence type="ECO:0000256" key="7">
    <source>
        <dbReference type="ARBA" id="ARBA00093797"/>
    </source>
</evidence>
<name>A0ABW2FN33_9BACL</name>
<evidence type="ECO:0000256" key="6">
    <source>
        <dbReference type="ARBA" id="ARBA00093785"/>
    </source>
</evidence>
<evidence type="ECO:0000313" key="10">
    <source>
        <dbReference type="Proteomes" id="UP001596378"/>
    </source>
</evidence>
<protein>
    <recommendedName>
        <fullName evidence="7">Flagellar protein FliT</fullName>
    </recommendedName>
</protein>
<proteinExistence type="inferred from homology"/>
<gene>
    <name evidence="9" type="ORF">ACFQMJ_32675</name>
</gene>
<dbReference type="EMBL" id="JBHTAI010000032">
    <property type="protein sequence ID" value="MFC7153304.1"/>
    <property type="molecule type" value="Genomic_DNA"/>
</dbReference>
<keyword evidence="2" id="KW-0963">Cytoplasm</keyword>
<accession>A0ABW2FN33</accession>